<keyword evidence="5" id="KW-1185">Reference proteome</keyword>
<feature type="region of interest" description="Disordered" evidence="1">
    <location>
        <begin position="78"/>
        <end position="97"/>
    </location>
</feature>
<feature type="chain" id="PRO_5016366362" description="Autotransporter domain-containing protein" evidence="2">
    <location>
        <begin position="29"/>
        <end position="1966"/>
    </location>
</feature>
<keyword evidence="2" id="KW-0732">Signal</keyword>
<dbReference type="Proteomes" id="UP000246352">
    <property type="component" value="Unassembled WGS sequence"/>
</dbReference>
<reference evidence="4 5" key="1">
    <citation type="submission" date="2018-05" db="EMBL/GenBank/DDBJ databases">
        <title>Genomic Encyclopedia of Type Strains, Phase IV (KMG-IV): sequencing the most valuable type-strain genomes for metagenomic binning, comparative biology and taxonomic classification.</title>
        <authorList>
            <person name="Goeker M."/>
        </authorList>
    </citation>
    <scope>NUCLEOTIDE SEQUENCE [LARGE SCALE GENOMIC DNA]</scope>
    <source>
        <strain evidence="4 5">DSM 16791</strain>
    </source>
</reference>
<dbReference type="OrthoDB" id="7794164at2"/>
<evidence type="ECO:0000256" key="2">
    <source>
        <dbReference type="SAM" id="SignalP"/>
    </source>
</evidence>
<dbReference type="PROSITE" id="PS51208">
    <property type="entry name" value="AUTOTRANSPORTER"/>
    <property type="match status" value="1"/>
</dbReference>
<evidence type="ECO:0000259" key="3">
    <source>
        <dbReference type="PROSITE" id="PS51208"/>
    </source>
</evidence>
<name>A0A317PSA1_9HYPH</name>
<dbReference type="SMART" id="SM00869">
    <property type="entry name" value="Autotransporter"/>
    <property type="match status" value="1"/>
</dbReference>
<dbReference type="InterPro" id="IPR036709">
    <property type="entry name" value="Autotransporte_beta_dom_sf"/>
</dbReference>
<protein>
    <recommendedName>
        <fullName evidence="3">Autotransporter domain-containing protein</fullName>
    </recommendedName>
</protein>
<feature type="signal peptide" evidence="2">
    <location>
        <begin position="1"/>
        <end position="28"/>
    </location>
</feature>
<gene>
    <name evidence="4" type="ORF">DFR52_1011048</name>
</gene>
<proteinExistence type="predicted"/>
<dbReference type="RefSeq" id="WP_110030792.1">
    <property type="nucleotide sequence ID" value="NZ_QGTR01000001.1"/>
</dbReference>
<dbReference type="InterPro" id="IPR005546">
    <property type="entry name" value="Autotransporte_beta"/>
</dbReference>
<evidence type="ECO:0000313" key="4">
    <source>
        <dbReference type="EMBL" id="PWW04351.1"/>
    </source>
</evidence>
<feature type="domain" description="Autotransporter" evidence="3">
    <location>
        <begin position="1693"/>
        <end position="1966"/>
    </location>
</feature>
<organism evidence="4 5">
    <name type="scientific">Hoeflea marina</name>
    <dbReference type="NCBI Taxonomy" id="274592"/>
    <lineage>
        <taxon>Bacteria</taxon>
        <taxon>Pseudomonadati</taxon>
        <taxon>Pseudomonadota</taxon>
        <taxon>Alphaproteobacteria</taxon>
        <taxon>Hyphomicrobiales</taxon>
        <taxon>Rhizobiaceae</taxon>
        <taxon>Hoeflea</taxon>
    </lineage>
</organism>
<sequence>MSRLAASTAIGTLLALALAASGTSPADAEDFDVYHDGTLHYEDFDGGSATLVAASDINVRQAFDSKSQGTVLVDAFSTGRSVERSSPTPPEPGGSLSVTQAGTLISGNANAIYIDNSAAAVRVNSTGGDGRNATAGEEITAGIGANGGAVSVTNSGSITSDALLTYGIHAVSDGGQGGSGDGSHYGDSLGGNGGSVGVTNAGTIVTLQARSHGILAQSLGGTNGSAQSFWQLLGKHKTGGAVTVTLSALSGGGRSSVSTAGDRSNAIVAQSVGGGDMDLVVVDGQGSGSGSGGAGGHVTVDIGGNAVSTAGNLSIGVVAQSIGGSSGVAAKGQTGANGGYSGAVDFRGAAGSTVETHGLNSDAVLLQAIGGSGGAGGFDTGSVAIGGNGGEGGAGGTITAATAGALTTHGDHSLGLLAQSIAGGGGRGGNADATAVFVAVAVGGNGGAGGQAGSIGIGVGDITTAGAFSHGVSALSIGGGGGHGGTATATATAPVFASATAVGGSGGTGGNGGAVTLDLNGAIRTGGDHSIGALAESIGGGGSGGSARALSAAAGPVAVSVAVAIGGHGGNGGVGGTVRITNHPGASVATQGDFSTAIAAYSIGGGGGNGGGAQSISLAVSAGETAMSGAIAVSIGGTGGSGGQAGGVTVSSDGSVSTAGTFAFGVQALSVGGGGGHGGSSMAAAAAISTGQTLAVSVGLGGNGGTGGHGGTATVNLGAGSTITTGGDHAIAVLAQSIGGGGGSGGSALTLSGTASLEAGANTVSVALGGHGGAGGDGNIVGVSSAATIGTSGAFAHGVFAQSVGGGGGAGGNSLSAAVSAGMKSARSMAVTVGGNGGNGGTGGAVTVTNTGIISVAGQLASGIVAQSVGGSGGAGGSSESVTAAIKASEDASGNGHLADGRTVSISVGGNGGAGGRGGAVTVTSGNDVTVGDDGGVGIFAQSVGGGGGSGGHADSVFLSAKKGGSANNDGGGFSTRHLKNLTVALGGRVNSAGDGGAVTVTHASGHLVSTAGDSGFAILAQSIGGGGGVSAAADNLYFLNHLVLGGDSVAGFGKSVTVTNSGSLQTSGLFASAIVAQSIGGGGGVHMSSENLRADFLEANTVAESSGQVDLGGTIAMGTGGAVTVGNTGTVSTGGDFAIGILAQSIGGGGGLATVDNDSSSTAVRIVSFVHPDAGFTTGASTVSVTHGGAISTAGLGAVGILAQSIGGGGGLVQAASAVTDHSAAAGEQAVWGLNTGGGSAAAVTVTQGAGASIRTAGDGAVGILAQSLAGGGGLIQTDAGTLVEVAHLFNLTTGAGDAGGVSISQHGAISTQGRYADGIRAISGGNTRPGDISITVNGSIATSGNDLSSVYAGLRGNSPAAGITSITVADGGSVSATGINADAIVIDDATHSMINMATVTNSGTITSAQGNAIRSNQFLHVINANTIGGSVEAAGARQAYIPWVGTTVATNAAANFENQLGGWFSPGAKVDLGAYHANELIDGLHMGLLSNAGAVAPGGEGAVMHTALTGRYESAASALFFVDLDMDRQDSDRLTASSGMLFNGTVRPNLLSLGPNASFVIAAAPTGTGLASTATVMATPAVSYTIGTASLGGQDVVQLAVTGIDFDAPGLSANDSALAKLYNARLATGNYNTDPALVTLANAPVLSLLEYALDSYSADHLVSETSARTMAATGFQNSVFSCGVADGDYAAILEGECNWTRISYRWSTRDGGTADARKDRTFGFSAGLQRAYDEHWRFGLAGGFETVESVAANAETRSDLVHLGVVAKYQQDNWLFGASIAAGHGWSDTSRTIPLDAGLTALASHGSDWIQARIRAAYLFDNDGWYLKPLAEVDVNLTRTDAYRETGAEGYNLAIDGGIDRQVAINAGLEFGSDHLTESGMKLRTFGYGGLRYTPEPGRTIDVSINGGAETFSQSYEGDRLLGSMAAGFKLFDDSNLSLDARYEGQYGRDVVSHGLSLKMQIGF</sequence>
<dbReference type="EMBL" id="QGTR01000001">
    <property type="protein sequence ID" value="PWW04351.1"/>
    <property type="molecule type" value="Genomic_DNA"/>
</dbReference>
<accession>A0A317PSA1</accession>
<evidence type="ECO:0000313" key="5">
    <source>
        <dbReference type="Proteomes" id="UP000246352"/>
    </source>
</evidence>
<comment type="caution">
    <text evidence="4">The sequence shown here is derived from an EMBL/GenBank/DDBJ whole genome shotgun (WGS) entry which is preliminary data.</text>
</comment>
<dbReference type="SUPFAM" id="SSF103515">
    <property type="entry name" value="Autotransporter"/>
    <property type="match status" value="1"/>
</dbReference>
<evidence type="ECO:0000256" key="1">
    <source>
        <dbReference type="SAM" id="MobiDB-lite"/>
    </source>
</evidence>